<feature type="compositionally biased region" description="Acidic residues" evidence="1">
    <location>
        <begin position="37"/>
        <end position="50"/>
    </location>
</feature>
<reference evidence="2" key="1">
    <citation type="journal article" date="2021" name="Sci. Adv.">
        <title>The American lobster genome reveals insights on longevity, neural, and immune adaptations.</title>
        <authorList>
            <person name="Polinski J.M."/>
            <person name="Zimin A.V."/>
            <person name="Clark K.F."/>
            <person name="Kohn A.B."/>
            <person name="Sadowski N."/>
            <person name="Timp W."/>
            <person name="Ptitsyn A."/>
            <person name="Khanna P."/>
            <person name="Romanova D.Y."/>
            <person name="Williams P."/>
            <person name="Greenwood S.J."/>
            <person name="Moroz L.L."/>
            <person name="Walt D.R."/>
            <person name="Bodnar A.G."/>
        </authorList>
    </citation>
    <scope>NUCLEOTIDE SEQUENCE</scope>
    <source>
        <strain evidence="2">GMGI-L3</strain>
    </source>
</reference>
<proteinExistence type="predicted"/>
<evidence type="ECO:0000256" key="1">
    <source>
        <dbReference type="SAM" id="MobiDB-lite"/>
    </source>
</evidence>
<dbReference type="Proteomes" id="UP000747542">
    <property type="component" value="Unassembled WGS sequence"/>
</dbReference>
<dbReference type="AlphaFoldDB" id="A0A8J5MYY3"/>
<dbReference type="EMBL" id="JAHLQT010020073">
    <property type="protein sequence ID" value="KAG7168364.1"/>
    <property type="molecule type" value="Genomic_DNA"/>
</dbReference>
<organism evidence="2 3">
    <name type="scientific">Homarus americanus</name>
    <name type="common">American lobster</name>
    <dbReference type="NCBI Taxonomy" id="6706"/>
    <lineage>
        <taxon>Eukaryota</taxon>
        <taxon>Metazoa</taxon>
        <taxon>Ecdysozoa</taxon>
        <taxon>Arthropoda</taxon>
        <taxon>Crustacea</taxon>
        <taxon>Multicrustacea</taxon>
        <taxon>Malacostraca</taxon>
        <taxon>Eumalacostraca</taxon>
        <taxon>Eucarida</taxon>
        <taxon>Decapoda</taxon>
        <taxon>Pleocyemata</taxon>
        <taxon>Astacidea</taxon>
        <taxon>Nephropoidea</taxon>
        <taxon>Nephropidae</taxon>
        <taxon>Homarus</taxon>
    </lineage>
</organism>
<gene>
    <name evidence="2" type="ORF">Hamer_G002392</name>
</gene>
<name>A0A8J5MYY3_HOMAM</name>
<accession>A0A8J5MYY3</accession>
<feature type="region of interest" description="Disordered" evidence="1">
    <location>
        <begin position="23"/>
        <end position="66"/>
    </location>
</feature>
<comment type="caution">
    <text evidence="2">The sequence shown here is derived from an EMBL/GenBank/DDBJ whole genome shotgun (WGS) entry which is preliminary data.</text>
</comment>
<protein>
    <submittedName>
        <fullName evidence="2">Uncharacterized protein</fullName>
    </submittedName>
</protein>
<evidence type="ECO:0000313" key="2">
    <source>
        <dbReference type="EMBL" id="KAG7168364.1"/>
    </source>
</evidence>
<keyword evidence="3" id="KW-1185">Reference proteome</keyword>
<sequence>MILPEQEHLRRKIKMSTRAMRKLQGGRGDLDLPNSCPEEEDGEEEQEIEETQIVPPKGQNRFDLVS</sequence>
<evidence type="ECO:0000313" key="3">
    <source>
        <dbReference type="Proteomes" id="UP000747542"/>
    </source>
</evidence>